<dbReference type="Proteomes" id="UP000306319">
    <property type="component" value="Unassembled WGS sequence"/>
</dbReference>
<sequence>MATIQSQLALSIEQMLELQTIGLDISDTRLAWCPFYVQTMKHTPVAHYLMDKSIAESEICDTIWPTYTLEDIMLKLPLAEVRYNELMPKDRNWVASICLANHHFLKKNYPDKTPLDAAFNALKRMAIEYPDEIIKITGNIKI</sequence>
<evidence type="ECO:0000313" key="1">
    <source>
        <dbReference type="EMBL" id="TGY81001.1"/>
    </source>
</evidence>
<name>A0AC61RMJ0_9BACT</name>
<organism evidence="1 2">
    <name type="scientific">Lepagella muris</name>
    <dbReference type="NCBI Taxonomy" id="3032870"/>
    <lineage>
        <taxon>Bacteria</taxon>
        <taxon>Pseudomonadati</taxon>
        <taxon>Bacteroidota</taxon>
        <taxon>Bacteroidia</taxon>
        <taxon>Bacteroidales</taxon>
        <taxon>Muribaculaceae</taxon>
        <taxon>Lepagella</taxon>
    </lineage>
</organism>
<protein>
    <submittedName>
        <fullName evidence="1">Uncharacterized protein</fullName>
    </submittedName>
</protein>
<reference evidence="1" key="1">
    <citation type="submission" date="2019-04" db="EMBL/GenBank/DDBJ databases">
        <title>Microbes associate with the intestines of laboratory mice.</title>
        <authorList>
            <person name="Navarre W."/>
            <person name="Wong E."/>
            <person name="Huang K."/>
            <person name="Tropini C."/>
            <person name="Ng K."/>
            <person name="Yu B."/>
        </authorList>
    </citation>
    <scope>NUCLEOTIDE SEQUENCE</scope>
    <source>
        <strain evidence="1">NM04_E33</strain>
    </source>
</reference>
<keyword evidence="2" id="KW-1185">Reference proteome</keyword>
<accession>A0AC61RMJ0</accession>
<gene>
    <name evidence="1" type="ORF">E5331_01060</name>
</gene>
<dbReference type="EMBL" id="SRYB01000001">
    <property type="protein sequence ID" value="TGY81001.1"/>
    <property type="molecule type" value="Genomic_DNA"/>
</dbReference>
<evidence type="ECO:0000313" key="2">
    <source>
        <dbReference type="Proteomes" id="UP000306319"/>
    </source>
</evidence>
<proteinExistence type="predicted"/>
<comment type="caution">
    <text evidence="1">The sequence shown here is derived from an EMBL/GenBank/DDBJ whole genome shotgun (WGS) entry which is preliminary data.</text>
</comment>